<keyword evidence="7" id="KW-1133">Transmembrane helix</keyword>
<evidence type="ECO:0000256" key="4">
    <source>
        <dbReference type="ARBA" id="ARBA00022692"/>
    </source>
</evidence>
<keyword evidence="4" id="KW-0812">Transmembrane</keyword>
<dbReference type="PANTHER" id="PTHR21397">
    <property type="entry name" value="CHROMATIN COMPLEXES SUBUNIT BAP18-RELATED"/>
    <property type="match status" value="1"/>
</dbReference>
<evidence type="ECO:0000256" key="2">
    <source>
        <dbReference type="ARBA" id="ARBA00007695"/>
    </source>
</evidence>
<sequence length="223" mass="24292">MMPNITIVMGQQLQCPCLALGLELDCAEIVGPNPTFTNRGAIAIRSIKTGIADHQQEDPLSNDDIEKLKKLVENDGEYRIRISSKAAAGTRYVSSFTKACGLYESGLTDTLTVHMDPSSNLIGVSITTPSPYCLGLSTPMERLFDFNTTVEVIQTVPGPTPETQFFVEKMERERAEKTKGQQQDNRSFLGKYWMYIVPLLIVVMLANNADPNAQGGGSGGGGR</sequence>
<reference evidence="9" key="1">
    <citation type="journal article" date="2023" name="Mol. Biol. Evol.">
        <title>Third-Generation Sequencing Reveals the Adaptive Role of the Epigenome in Three Deep-Sea Polychaetes.</title>
        <authorList>
            <person name="Perez M."/>
            <person name="Aroh O."/>
            <person name="Sun Y."/>
            <person name="Lan Y."/>
            <person name="Juniper S.K."/>
            <person name="Young C.R."/>
            <person name="Angers B."/>
            <person name="Qian P.Y."/>
        </authorList>
    </citation>
    <scope>NUCLEOTIDE SEQUENCE</scope>
    <source>
        <strain evidence="9">P08H-3</strain>
    </source>
</reference>
<keyword evidence="8" id="KW-0472">Membrane</keyword>
<dbReference type="CDD" id="cd22209">
    <property type="entry name" value="EMC10"/>
    <property type="match status" value="1"/>
</dbReference>
<dbReference type="Proteomes" id="UP001208570">
    <property type="component" value="Unassembled WGS sequence"/>
</dbReference>
<evidence type="ECO:0000256" key="6">
    <source>
        <dbReference type="ARBA" id="ARBA00022824"/>
    </source>
</evidence>
<evidence type="ECO:0000256" key="3">
    <source>
        <dbReference type="ARBA" id="ARBA00020105"/>
    </source>
</evidence>
<dbReference type="Pfam" id="PF21203">
    <property type="entry name" value="ECM10"/>
    <property type="match status" value="1"/>
</dbReference>
<evidence type="ECO:0000256" key="7">
    <source>
        <dbReference type="ARBA" id="ARBA00022989"/>
    </source>
</evidence>
<gene>
    <name evidence="9" type="ORF">LSH36_511g00030</name>
</gene>
<organism evidence="9 10">
    <name type="scientific">Paralvinella palmiformis</name>
    <dbReference type="NCBI Taxonomy" id="53620"/>
    <lineage>
        <taxon>Eukaryota</taxon>
        <taxon>Metazoa</taxon>
        <taxon>Spiralia</taxon>
        <taxon>Lophotrochozoa</taxon>
        <taxon>Annelida</taxon>
        <taxon>Polychaeta</taxon>
        <taxon>Sedentaria</taxon>
        <taxon>Canalipalpata</taxon>
        <taxon>Terebellida</taxon>
        <taxon>Terebelliformia</taxon>
        <taxon>Alvinellidae</taxon>
        <taxon>Paralvinella</taxon>
    </lineage>
</organism>
<evidence type="ECO:0000256" key="8">
    <source>
        <dbReference type="ARBA" id="ARBA00023136"/>
    </source>
</evidence>
<comment type="subcellular location">
    <subcellularLocation>
        <location evidence="1">Endoplasmic reticulum membrane</location>
        <topology evidence="1">Single-pass type I membrane protein</topology>
    </subcellularLocation>
</comment>
<proteinExistence type="inferred from homology"/>
<accession>A0AAD9J8N6</accession>
<dbReference type="AlphaFoldDB" id="A0AAD9J8N6"/>
<comment type="similarity">
    <text evidence="2">Belongs to the EMC10 family.</text>
</comment>
<keyword evidence="10" id="KW-1185">Reference proteome</keyword>
<evidence type="ECO:0000313" key="10">
    <source>
        <dbReference type="Proteomes" id="UP001208570"/>
    </source>
</evidence>
<keyword evidence="5" id="KW-0732">Signal</keyword>
<dbReference type="GO" id="GO:0005789">
    <property type="term" value="C:endoplasmic reticulum membrane"/>
    <property type="evidence" value="ECO:0007669"/>
    <property type="project" value="UniProtKB-SubCell"/>
</dbReference>
<evidence type="ECO:0000256" key="5">
    <source>
        <dbReference type="ARBA" id="ARBA00022729"/>
    </source>
</evidence>
<protein>
    <recommendedName>
        <fullName evidence="3">ER membrane protein complex subunit 10</fullName>
    </recommendedName>
</protein>
<dbReference type="EMBL" id="JAODUP010000511">
    <property type="protein sequence ID" value="KAK2148168.1"/>
    <property type="molecule type" value="Genomic_DNA"/>
</dbReference>
<comment type="caution">
    <text evidence="9">The sequence shown here is derived from an EMBL/GenBank/DDBJ whole genome shotgun (WGS) entry which is preliminary data.</text>
</comment>
<evidence type="ECO:0000313" key="9">
    <source>
        <dbReference type="EMBL" id="KAK2148168.1"/>
    </source>
</evidence>
<name>A0AAD9J8N6_9ANNE</name>
<evidence type="ECO:0000256" key="1">
    <source>
        <dbReference type="ARBA" id="ARBA00004115"/>
    </source>
</evidence>
<keyword evidence="6" id="KW-0256">Endoplasmic reticulum</keyword>
<dbReference type="PANTHER" id="PTHR21397:SF4">
    <property type="entry name" value="ER MEMBRANE PROTEIN COMPLEX SUBUNIT 10"/>
    <property type="match status" value="1"/>
</dbReference>